<gene>
    <name evidence="2" type="ORF">OKIOD_LOCUS14043</name>
</gene>
<accession>A0ABN7T5I0</accession>
<organism evidence="2 3">
    <name type="scientific">Oikopleura dioica</name>
    <name type="common">Tunicate</name>
    <dbReference type="NCBI Taxonomy" id="34765"/>
    <lineage>
        <taxon>Eukaryota</taxon>
        <taxon>Metazoa</taxon>
        <taxon>Chordata</taxon>
        <taxon>Tunicata</taxon>
        <taxon>Appendicularia</taxon>
        <taxon>Copelata</taxon>
        <taxon>Oikopleuridae</taxon>
        <taxon>Oikopleura</taxon>
    </lineage>
</organism>
<keyword evidence="3" id="KW-1185">Reference proteome</keyword>
<evidence type="ECO:0000313" key="3">
    <source>
        <dbReference type="Proteomes" id="UP001158576"/>
    </source>
</evidence>
<dbReference type="EMBL" id="OU015567">
    <property type="protein sequence ID" value="CAG5110931.1"/>
    <property type="molecule type" value="Genomic_DNA"/>
</dbReference>
<sequence length="194" mass="21696">MSEEQRASLFLGGRYYSSYFDLTCALSQFCCSTENQPVQLLEPWEIIGGAVPNRYEYCWVTSADTTFWKEKPLTVALTPLLVEYNCAKSQFCIPGEIPKHVLPVDEFNTTTLTNNCQADVPISGSTTSQLTKKEQTIIFSILGALFFLILLFVLRKSIRSCCCNRSCNPVVERVKSASTTASQQSVKTLDPESF</sequence>
<keyword evidence="1" id="KW-0472">Membrane</keyword>
<protein>
    <submittedName>
        <fullName evidence="2">Oidioi.mRNA.OKI2018_I69.chr2.g5278.t1.cds</fullName>
    </submittedName>
</protein>
<evidence type="ECO:0000256" key="1">
    <source>
        <dbReference type="SAM" id="Phobius"/>
    </source>
</evidence>
<reference evidence="2 3" key="1">
    <citation type="submission" date="2021-04" db="EMBL/GenBank/DDBJ databases">
        <authorList>
            <person name="Bliznina A."/>
        </authorList>
    </citation>
    <scope>NUCLEOTIDE SEQUENCE [LARGE SCALE GENOMIC DNA]</scope>
</reference>
<proteinExistence type="predicted"/>
<dbReference type="Proteomes" id="UP001158576">
    <property type="component" value="Chromosome 2"/>
</dbReference>
<feature type="transmembrane region" description="Helical" evidence="1">
    <location>
        <begin position="136"/>
        <end position="154"/>
    </location>
</feature>
<keyword evidence="1" id="KW-1133">Transmembrane helix</keyword>
<keyword evidence="1" id="KW-0812">Transmembrane</keyword>
<name>A0ABN7T5I0_OIKDI</name>
<evidence type="ECO:0000313" key="2">
    <source>
        <dbReference type="EMBL" id="CAG5110931.1"/>
    </source>
</evidence>